<name>A0AAW2ZJQ8_9EUKA</name>
<feature type="compositionally biased region" description="Low complexity" evidence="1">
    <location>
        <begin position="93"/>
        <end position="106"/>
    </location>
</feature>
<evidence type="ECO:0000313" key="3">
    <source>
        <dbReference type="EMBL" id="KAL0489574.1"/>
    </source>
</evidence>
<feature type="region of interest" description="Disordered" evidence="1">
    <location>
        <begin position="159"/>
        <end position="187"/>
    </location>
</feature>
<comment type="caution">
    <text evidence="3">The sequence shown here is derived from an EMBL/GenBank/DDBJ whole genome shotgun (WGS) entry which is preliminary data.</text>
</comment>
<keyword evidence="2" id="KW-0732">Signal</keyword>
<organism evidence="3 4">
    <name type="scientific">Acrasis kona</name>
    <dbReference type="NCBI Taxonomy" id="1008807"/>
    <lineage>
        <taxon>Eukaryota</taxon>
        <taxon>Discoba</taxon>
        <taxon>Heterolobosea</taxon>
        <taxon>Tetramitia</taxon>
        <taxon>Eutetramitia</taxon>
        <taxon>Acrasidae</taxon>
        <taxon>Acrasis</taxon>
    </lineage>
</organism>
<feature type="compositionally biased region" description="Polar residues" evidence="1">
    <location>
        <begin position="112"/>
        <end position="133"/>
    </location>
</feature>
<feature type="compositionally biased region" description="Basic and acidic residues" evidence="1">
    <location>
        <begin position="172"/>
        <end position="181"/>
    </location>
</feature>
<keyword evidence="4" id="KW-1185">Reference proteome</keyword>
<evidence type="ECO:0000256" key="1">
    <source>
        <dbReference type="SAM" id="MobiDB-lite"/>
    </source>
</evidence>
<sequence>MNKTIILSIAVLFIVGFVSATTCGIYTCNLNDKCCNGECYNPNAYTCYLPSGKLCATGNAFCAPVGGEPYCYNPNSGDRCYGAESEAPITTQAPTATPAQTVGATPTPAPTFSPNLQAPTSTLPLNKQLNPHVSSSSPSTSSSPLINHLITNLHHCCTNPTVPHHTSQPPHPTHESGDDRSTSGSAA</sequence>
<feature type="region of interest" description="Disordered" evidence="1">
    <location>
        <begin position="93"/>
        <end position="145"/>
    </location>
</feature>
<feature type="non-terminal residue" evidence="3">
    <location>
        <position position="187"/>
    </location>
</feature>
<evidence type="ECO:0000313" key="4">
    <source>
        <dbReference type="Proteomes" id="UP001431209"/>
    </source>
</evidence>
<feature type="signal peptide" evidence="2">
    <location>
        <begin position="1"/>
        <end position="20"/>
    </location>
</feature>
<gene>
    <name evidence="3" type="ORF">AKO1_010415</name>
</gene>
<proteinExistence type="predicted"/>
<feature type="chain" id="PRO_5044014013" evidence="2">
    <location>
        <begin position="21"/>
        <end position="187"/>
    </location>
</feature>
<feature type="compositionally biased region" description="Low complexity" evidence="1">
    <location>
        <begin position="134"/>
        <end position="144"/>
    </location>
</feature>
<protein>
    <submittedName>
        <fullName evidence="3">Trihelix transcription factor</fullName>
    </submittedName>
</protein>
<accession>A0AAW2ZJQ8</accession>
<evidence type="ECO:0000256" key="2">
    <source>
        <dbReference type="SAM" id="SignalP"/>
    </source>
</evidence>
<dbReference type="AlphaFoldDB" id="A0AAW2ZJQ8"/>
<reference evidence="3 4" key="1">
    <citation type="submission" date="2024-03" db="EMBL/GenBank/DDBJ databases">
        <title>The Acrasis kona genome and developmental transcriptomes reveal deep origins of eukaryotic multicellular pathways.</title>
        <authorList>
            <person name="Sheikh S."/>
            <person name="Fu C.-J."/>
            <person name="Brown M.W."/>
            <person name="Baldauf S.L."/>
        </authorList>
    </citation>
    <scope>NUCLEOTIDE SEQUENCE [LARGE SCALE GENOMIC DNA]</scope>
    <source>
        <strain evidence="3 4">ATCC MYA-3509</strain>
    </source>
</reference>
<dbReference type="EMBL" id="JAOPGA020001570">
    <property type="protein sequence ID" value="KAL0489574.1"/>
    <property type="molecule type" value="Genomic_DNA"/>
</dbReference>
<dbReference type="Proteomes" id="UP001431209">
    <property type="component" value="Unassembled WGS sequence"/>
</dbReference>